<dbReference type="AlphaFoldDB" id="A0A9W7GI43"/>
<feature type="compositionally biased region" description="Pro residues" evidence="1">
    <location>
        <begin position="1"/>
        <end position="26"/>
    </location>
</feature>
<feature type="region of interest" description="Disordered" evidence="1">
    <location>
        <begin position="1"/>
        <end position="28"/>
    </location>
</feature>
<organism evidence="3 4">
    <name type="scientific">Triparma columacea</name>
    <dbReference type="NCBI Taxonomy" id="722753"/>
    <lineage>
        <taxon>Eukaryota</taxon>
        <taxon>Sar</taxon>
        <taxon>Stramenopiles</taxon>
        <taxon>Ochrophyta</taxon>
        <taxon>Bolidophyceae</taxon>
        <taxon>Parmales</taxon>
        <taxon>Triparmaceae</taxon>
        <taxon>Triparma</taxon>
    </lineage>
</organism>
<dbReference type="Proteomes" id="UP001165065">
    <property type="component" value="Unassembled WGS sequence"/>
</dbReference>
<reference evidence="4" key="1">
    <citation type="journal article" date="2023" name="Commun. Biol.">
        <title>Genome analysis of Parmales, the sister group of diatoms, reveals the evolutionary specialization of diatoms from phago-mixotrophs to photoautotrophs.</title>
        <authorList>
            <person name="Ban H."/>
            <person name="Sato S."/>
            <person name="Yoshikawa S."/>
            <person name="Yamada K."/>
            <person name="Nakamura Y."/>
            <person name="Ichinomiya M."/>
            <person name="Sato N."/>
            <person name="Blanc-Mathieu R."/>
            <person name="Endo H."/>
            <person name="Kuwata A."/>
            <person name="Ogata H."/>
        </authorList>
    </citation>
    <scope>NUCLEOTIDE SEQUENCE [LARGE SCALE GENOMIC DNA]</scope>
</reference>
<feature type="transmembrane region" description="Helical" evidence="2">
    <location>
        <begin position="306"/>
        <end position="326"/>
    </location>
</feature>
<comment type="caution">
    <text evidence="3">The sequence shown here is derived from an EMBL/GenBank/DDBJ whole genome shotgun (WGS) entry which is preliminary data.</text>
</comment>
<feature type="compositionally biased region" description="Low complexity" evidence="1">
    <location>
        <begin position="381"/>
        <end position="397"/>
    </location>
</feature>
<evidence type="ECO:0000256" key="2">
    <source>
        <dbReference type="SAM" id="Phobius"/>
    </source>
</evidence>
<accession>A0A9W7GI43</accession>
<keyword evidence="2" id="KW-0812">Transmembrane</keyword>
<sequence length="416" mass="46485">MSTSGIPPPPPPDSGSPQNPVAPHPHSPVTRLSTRISIGYLCMGMLTPALSVAYLVTDDNWYRSMSSCISHISISSLTLYFFSDLGGKADSTSSSWTSRYKITKYSRLFFLVSYIGTKLVTEWNVSRKPQHTGDRSVKFPYHLPFIFLILTYTMLSVRGQIARLPPKMIEDYLYKTIMVTGGSAIVPIVYLAMEAIKCIDRATDAAESPEKIASLDFTQECGCVLVPQNSFGLVLIATFWYKVMLGPFSRFSPTREQLMTLRGVPLRIQFIGLLLLTCGIACIYLFSNMGEYPCSPSPMMITAGSINFYCITLAFTNEAITTLLQTNDGFYLRIMRHKLTREVARLCCCSEDRRHLRSEDGGDENDVEMADLGGGRRKHNQSSSNNNNNNNNKINNDNDNENTFFEDVVKKLNPLG</sequence>
<evidence type="ECO:0000313" key="4">
    <source>
        <dbReference type="Proteomes" id="UP001165065"/>
    </source>
</evidence>
<keyword evidence="2" id="KW-1133">Transmembrane helix</keyword>
<feature type="region of interest" description="Disordered" evidence="1">
    <location>
        <begin position="357"/>
        <end position="401"/>
    </location>
</feature>
<proteinExistence type="predicted"/>
<feature type="transmembrane region" description="Helical" evidence="2">
    <location>
        <begin position="38"/>
        <end position="56"/>
    </location>
</feature>
<name>A0A9W7GI43_9STRA</name>
<keyword evidence="4" id="KW-1185">Reference proteome</keyword>
<evidence type="ECO:0000256" key="1">
    <source>
        <dbReference type="SAM" id="MobiDB-lite"/>
    </source>
</evidence>
<dbReference type="OrthoDB" id="189797at2759"/>
<feature type="transmembrane region" description="Helical" evidence="2">
    <location>
        <begin position="173"/>
        <end position="193"/>
    </location>
</feature>
<dbReference type="EMBL" id="BRYA01000242">
    <property type="protein sequence ID" value="GMI45319.1"/>
    <property type="molecule type" value="Genomic_DNA"/>
</dbReference>
<keyword evidence="2" id="KW-0472">Membrane</keyword>
<feature type="transmembrane region" description="Helical" evidence="2">
    <location>
        <begin position="264"/>
        <end position="286"/>
    </location>
</feature>
<protein>
    <submittedName>
        <fullName evidence="3">Uncharacterized protein</fullName>
    </submittedName>
</protein>
<feature type="transmembrane region" description="Helical" evidence="2">
    <location>
        <begin position="141"/>
        <end position="161"/>
    </location>
</feature>
<gene>
    <name evidence="3" type="ORF">TrCOL_g13708</name>
</gene>
<evidence type="ECO:0000313" key="3">
    <source>
        <dbReference type="EMBL" id="GMI45319.1"/>
    </source>
</evidence>